<sequence length="97" mass="10845">MPKPAIKLIVTGLKPDDIVKCSMIANKVRRYVAKYADIHILLTPNSTGFSGIIIEDEDIIHCEDEAESIEKILEDIARVISRKKFIEPEIAAGKIIK</sequence>
<protein>
    <submittedName>
        <fullName evidence="1">Uncharacterized protein</fullName>
    </submittedName>
</protein>
<gene>
    <name evidence="1" type="ORF">ENM84_05310</name>
</gene>
<proteinExistence type="predicted"/>
<name>A0A7C5XMQ2_9CREN</name>
<reference evidence="1" key="1">
    <citation type="journal article" date="2020" name="mSystems">
        <title>Genome- and Community-Level Interaction Insights into Carbon Utilization and Element Cycling Functions of Hydrothermarchaeota in Hydrothermal Sediment.</title>
        <authorList>
            <person name="Zhou Z."/>
            <person name="Liu Y."/>
            <person name="Xu W."/>
            <person name="Pan J."/>
            <person name="Luo Z.H."/>
            <person name="Li M."/>
        </authorList>
    </citation>
    <scope>NUCLEOTIDE SEQUENCE [LARGE SCALE GENOMIC DNA]</scope>
    <source>
        <strain evidence="1">SpSt-1121</strain>
    </source>
</reference>
<accession>A0A7C5XMQ2</accession>
<dbReference type="AlphaFoldDB" id="A0A7C5XMQ2"/>
<dbReference type="EMBL" id="DRZI01000224">
    <property type="protein sequence ID" value="HHP82067.1"/>
    <property type="molecule type" value="Genomic_DNA"/>
</dbReference>
<evidence type="ECO:0000313" key="1">
    <source>
        <dbReference type="EMBL" id="HHP82067.1"/>
    </source>
</evidence>
<comment type="caution">
    <text evidence="1">The sequence shown here is derived from an EMBL/GenBank/DDBJ whole genome shotgun (WGS) entry which is preliminary data.</text>
</comment>
<organism evidence="1">
    <name type="scientific">Ignisphaera aggregans</name>
    <dbReference type="NCBI Taxonomy" id="334771"/>
    <lineage>
        <taxon>Archaea</taxon>
        <taxon>Thermoproteota</taxon>
        <taxon>Thermoprotei</taxon>
        <taxon>Desulfurococcales</taxon>
        <taxon>Desulfurococcaceae</taxon>
        <taxon>Ignisphaera</taxon>
    </lineage>
</organism>